<keyword evidence="7 14" id="KW-0032">Aminotransferase</keyword>
<evidence type="ECO:0000256" key="7">
    <source>
        <dbReference type="ARBA" id="ARBA00022576"/>
    </source>
</evidence>
<dbReference type="GO" id="GO:0009099">
    <property type="term" value="P:L-valine biosynthetic process"/>
    <property type="evidence" value="ECO:0007669"/>
    <property type="project" value="UniProtKB-UniPathway"/>
</dbReference>
<evidence type="ECO:0000256" key="11">
    <source>
        <dbReference type="ARBA" id="ARBA00048798"/>
    </source>
</evidence>
<dbReference type="Proteomes" id="UP000462363">
    <property type="component" value="Unassembled WGS sequence"/>
</dbReference>
<comment type="similarity">
    <text evidence="5">Belongs to the class-IV pyridoxal-phosphate-dependent aminotransferase family.</text>
</comment>
<evidence type="ECO:0000256" key="4">
    <source>
        <dbReference type="ARBA" id="ARBA00005072"/>
    </source>
</evidence>
<dbReference type="InterPro" id="IPR036038">
    <property type="entry name" value="Aminotransferase-like"/>
</dbReference>
<evidence type="ECO:0000313" key="14">
    <source>
        <dbReference type="EMBL" id="MSS39044.1"/>
    </source>
</evidence>
<dbReference type="InterPro" id="IPR001544">
    <property type="entry name" value="Aminotrans_IV"/>
</dbReference>
<dbReference type="UniPathway" id="UPA00047">
    <property type="reaction ID" value="UER00058"/>
</dbReference>
<gene>
    <name evidence="14" type="ORF">FYJ37_01435</name>
</gene>
<dbReference type="Pfam" id="PF01063">
    <property type="entry name" value="Aminotran_4"/>
    <property type="match status" value="1"/>
</dbReference>
<comment type="pathway">
    <text evidence="4">Amino-acid biosynthesis; L-leucine biosynthesis; L-leucine from 3-methyl-2-oxobutanoate: step 4/4.</text>
</comment>
<evidence type="ECO:0000256" key="3">
    <source>
        <dbReference type="ARBA" id="ARBA00004931"/>
    </source>
</evidence>
<comment type="pathway">
    <text evidence="3">Amino-acid biosynthesis; L-valine biosynthesis; L-valine from pyruvate: step 4/4.</text>
</comment>
<dbReference type="Gene3D" id="3.30.470.10">
    <property type="match status" value="1"/>
</dbReference>
<dbReference type="InterPro" id="IPR033939">
    <property type="entry name" value="BCAT_family"/>
</dbReference>
<evidence type="ECO:0000256" key="2">
    <source>
        <dbReference type="ARBA" id="ARBA00004824"/>
    </source>
</evidence>
<accession>A0A844FA05</accession>
<evidence type="ECO:0000256" key="8">
    <source>
        <dbReference type="ARBA" id="ARBA00022679"/>
    </source>
</evidence>
<dbReference type="FunFam" id="3.30.470.10:FF:000004">
    <property type="entry name" value="Branched-chain-amino-acid aminotransferase"/>
    <property type="match status" value="1"/>
</dbReference>
<dbReference type="EC" id="2.6.1.42" evidence="6"/>
<dbReference type="GO" id="GO:0009097">
    <property type="term" value="P:isoleucine biosynthetic process"/>
    <property type="evidence" value="ECO:0007669"/>
    <property type="project" value="UniProtKB-UniPathway"/>
</dbReference>
<keyword evidence="8 14" id="KW-0808">Transferase</keyword>
<dbReference type="InterPro" id="IPR043132">
    <property type="entry name" value="BCAT-like_C"/>
</dbReference>
<comment type="pathway">
    <text evidence="2">Amino-acid biosynthesis; L-isoleucine biosynthesis; L-isoleucine from 2-oxobutanoate: step 4/4.</text>
</comment>
<dbReference type="GO" id="GO:0009098">
    <property type="term" value="P:L-leucine biosynthetic process"/>
    <property type="evidence" value="ECO:0007669"/>
    <property type="project" value="UniProtKB-UniPathway"/>
</dbReference>
<dbReference type="PANTHER" id="PTHR42825:SF2">
    <property type="entry name" value="BRANCHED-CHAIN-AMINO-ACID AMINOTRANSFERASE 3, CHLOROPLASTIC-RELATED"/>
    <property type="match status" value="1"/>
</dbReference>
<evidence type="ECO:0000256" key="5">
    <source>
        <dbReference type="ARBA" id="ARBA00009320"/>
    </source>
</evidence>
<dbReference type="PIRSF" id="PIRSF006468">
    <property type="entry name" value="BCAT1"/>
    <property type="match status" value="1"/>
</dbReference>
<dbReference type="UniPathway" id="UPA00048">
    <property type="reaction ID" value="UER00073"/>
</dbReference>
<dbReference type="SUPFAM" id="SSF56752">
    <property type="entry name" value="D-aminoacid aminotransferase-like PLP-dependent enzymes"/>
    <property type="match status" value="1"/>
</dbReference>
<evidence type="ECO:0000256" key="12">
    <source>
        <dbReference type="ARBA" id="ARBA00049229"/>
    </source>
</evidence>
<dbReference type="RefSeq" id="WP_154322762.1">
    <property type="nucleotide sequence ID" value="NZ_CAMAAA010000001.1"/>
</dbReference>
<organism evidence="14 15">
    <name type="scientific">Clostridium scindens (strain JCM 10418 / VPI 12708)</name>
    <dbReference type="NCBI Taxonomy" id="29347"/>
    <lineage>
        <taxon>Bacteria</taxon>
        <taxon>Bacillati</taxon>
        <taxon>Bacillota</taxon>
        <taxon>Clostridia</taxon>
        <taxon>Lachnospirales</taxon>
        <taxon>Lachnospiraceae</taxon>
    </lineage>
</organism>
<dbReference type="EMBL" id="VUMB01000002">
    <property type="protein sequence ID" value="MSS39044.1"/>
    <property type="molecule type" value="Genomic_DNA"/>
</dbReference>
<dbReference type="InterPro" id="IPR043131">
    <property type="entry name" value="BCAT-like_N"/>
</dbReference>
<protein>
    <recommendedName>
        <fullName evidence="6">branched-chain-amino-acid transaminase</fullName>
        <ecNumber evidence="6">2.6.1.42</ecNumber>
    </recommendedName>
</protein>
<keyword evidence="9" id="KW-0663">Pyridoxal phosphate</keyword>
<feature type="modified residue" description="N6-(pyridoxal phosphate)lysine" evidence="13">
    <location>
        <position position="215"/>
    </location>
</feature>
<comment type="catalytic activity">
    <reaction evidence="11">
        <text>L-isoleucine + 2-oxoglutarate = (S)-3-methyl-2-oxopentanoate + L-glutamate</text>
        <dbReference type="Rhea" id="RHEA:24801"/>
        <dbReference type="ChEBI" id="CHEBI:16810"/>
        <dbReference type="ChEBI" id="CHEBI:29985"/>
        <dbReference type="ChEBI" id="CHEBI:35146"/>
        <dbReference type="ChEBI" id="CHEBI:58045"/>
        <dbReference type="EC" id="2.6.1.42"/>
    </reaction>
</comment>
<dbReference type="Gene3D" id="3.20.10.10">
    <property type="entry name" value="D-amino Acid Aminotransferase, subunit A, domain 2"/>
    <property type="match status" value="1"/>
</dbReference>
<name>A0A844FA05_CLOSV</name>
<proteinExistence type="inferred from homology"/>
<dbReference type="UniPathway" id="UPA00049">
    <property type="reaction ID" value="UER00062"/>
</dbReference>
<sequence length="372" mass="41583">MKKTECALEFWKSRYYNKKRKISYKRTEEFKMDKKNIDWSSLGFGYLPTDKRYVSNYKDGAWDEGTLTSDANVVISECAGVLQYAQTCFEGMKAYTTEDGHIVTFRPDLNAKRMADSAQRLEMPAFPEDRFVEAVKQVVAANAAYVPPYGSGATLYIRPYMFGSSPVIGVRPASEYQFRVFATPVGPYFKGGVKPITIKVCDFDRAAPRGTGHVKAGLNYAMSLHAIMTAHREGYDENMYLDAATRTKVEETGGANFLFVTKDHKVITPKSDTILPSITRRSLMYVAEHYLGLQVEEREVPLAEVEEFAECGLCGTAAVISPVGKVVDHGREICFPSGMEEMGPVTKKLYETLTGIQMGQIEAPEGWICRIC</sequence>
<comment type="caution">
    <text evidence="14">The sequence shown here is derived from an EMBL/GenBank/DDBJ whole genome shotgun (WGS) entry which is preliminary data.</text>
</comment>
<comment type="catalytic activity">
    <reaction evidence="12">
        <text>L-leucine + 2-oxoglutarate = 4-methyl-2-oxopentanoate + L-glutamate</text>
        <dbReference type="Rhea" id="RHEA:18321"/>
        <dbReference type="ChEBI" id="CHEBI:16810"/>
        <dbReference type="ChEBI" id="CHEBI:17865"/>
        <dbReference type="ChEBI" id="CHEBI:29985"/>
        <dbReference type="ChEBI" id="CHEBI:57427"/>
        <dbReference type="EC" id="2.6.1.42"/>
    </reaction>
</comment>
<evidence type="ECO:0000313" key="15">
    <source>
        <dbReference type="Proteomes" id="UP000462363"/>
    </source>
</evidence>
<dbReference type="PANTHER" id="PTHR42825">
    <property type="entry name" value="AMINO ACID AMINOTRANSFERASE"/>
    <property type="match status" value="1"/>
</dbReference>
<dbReference type="GO" id="GO:0004084">
    <property type="term" value="F:branched-chain-amino-acid transaminase activity"/>
    <property type="evidence" value="ECO:0007669"/>
    <property type="project" value="UniProtKB-EC"/>
</dbReference>
<evidence type="ECO:0000256" key="6">
    <source>
        <dbReference type="ARBA" id="ARBA00013053"/>
    </source>
</evidence>
<comment type="cofactor">
    <cofactor evidence="1">
        <name>pyridoxal 5'-phosphate</name>
        <dbReference type="ChEBI" id="CHEBI:597326"/>
    </cofactor>
</comment>
<reference evidence="14 15" key="1">
    <citation type="submission" date="2019-08" db="EMBL/GenBank/DDBJ databases">
        <title>In-depth cultivation of the pig gut microbiome towards novel bacterial diversity and tailored functional studies.</title>
        <authorList>
            <person name="Wylensek D."/>
            <person name="Hitch T.C.A."/>
            <person name="Clavel T."/>
        </authorList>
    </citation>
    <scope>NUCLEOTIDE SEQUENCE [LARGE SCALE GENOMIC DNA]</scope>
    <source>
        <strain evidence="14 15">BL-389-WT-3D</strain>
    </source>
</reference>
<dbReference type="InterPro" id="IPR005786">
    <property type="entry name" value="B_amino_transII"/>
</dbReference>
<dbReference type="CDD" id="cd01557">
    <property type="entry name" value="BCAT_beta_family"/>
    <property type="match status" value="1"/>
</dbReference>
<comment type="catalytic activity">
    <reaction evidence="10">
        <text>L-valine + 2-oxoglutarate = 3-methyl-2-oxobutanoate + L-glutamate</text>
        <dbReference type="Rhea" id="RHEA:24813"/>
        <dbReference type="ChEBI" id="CHEBI:11851"/>
        <dbReference type="ChEBI" id="CHEBI:16810"/>
        <dbReference type="ChEBI" id="CHEBI:29985"/>
        <dbReference type="ChEBI" id="CHEBI:57762"/>
        <dbReference type="EC" id="2.6.1.42"/>
    </reaction>
</comment>
<evidence type="ECO:0000256" key="1">
    <source>
        <dbReference type="ARBA" id="ARBA00001933"/>
    </source>
</evidence>
<dbReference type="NCBIfam" id="TIGR01123">
    <property type="entry name" value="ilvE_II"/>
    <property type="match status" value="1"/>
</dbReference>
<evidence type="ECO:0000256" key="9">
    <source>
        <dbReference type="ARBA" id="ARBA00022898"/>
    </source>
</evidence>
<evidence type="ECO:0000256" key="10">
    <source>
        <dbReference type="ARBA" id="ARBA00048212"/>
    </source>
</evidence>
<evidence type="ECO:0000256" key="13">
    <source>
        <dbReference type="PIRSR" id="PIRSR006468-1"/>
    </source>
</evidence>
<dbReference type="NCBIfam" id="NF009897">
    <property type="entry name" value="PRK13357.1"/>
    <property type="match status" value="1"/>
</dbReference>
<dbReference type="AlphaFoldDB" id="A0A844FA05"/>